<evidence type="ECO:0000313" key="2">
    <source>
        <dbReference type="EMBL" id="GEM36786.1"/>
    </source>
</evidence>
<protein>
    <submittedName>
        <fullName evidence="2">Tellurium resistance protein TerZ</fullName>
    </submittedName>
</protein>
<name>A0A511MAL3_9NOCA</name>
<sequence length="187" mass="19988">MSFPLQNPDGTSPEHVAVSLGWDPSDQSLLVDFDGTVSPGTRFDLNSAALVFAGEVLVDTVYHEQLVSRDGAIAHSGDSPAGDGAGDNEVITVELARLAPEVTSVIFLVTSYSGQSFAQIENAYFRLLDTTSGLEITRYLLSGGQHTGLAMGKLVRTPQCWYFLGIGEGIYAQHLAEAVPQVARYLP</sequence>
<dbReference type="InterPro" id="IPR051324">
    <property type="entry name" value="Stress/Tellurium_Resist"/>
</dbReference>
<dbReference type="PANTHER" id="PTHR32097:SF17">
    <property type="entry name" value="CAMP-BINDING PROTEIN 1-RELATED"/>
    <property type="match status" value="1"/>
</dbReference>
<organism evidence="2 3">
    <name type="scientific">Nocardia ninae NBRC 108245</name>
    <dbReference type="NCBI Taxonomy" id="1210091"/>
    <lineage>
        <taxon>Bacteria</taxon>
        <taxon>Bacillati</taxon>
        <taxon>Actinomycetota</taxon>
        <taxon>Actinomycetes</taxon>
        <taxon>Mycobacteriales</taxon>
        <taxon>Nocardiaceae</taxon>
        <taxon>Nocardia</taxon>
    </lineage>
</organism>
<reference evidence="2 3" key="1">
    <citation type="submission" date="2019-07" db="EMBL/GenBank/DDBJ databases">
        <title>Whole genome shotgun sequence of Nocardia ninae NBRC 108245.</title>
        <authorList>
            <person name="Hosoyama A."/>
            <person name="Uohara A."/>
            <person name="Ohji S."/>
            <person name="Ichikawa N."/>
        </authorList>
    </citation>
    <scope>NUCLEOTIDE SEQUENCE [LARGE SCALE GENOMIC DNA]</scope>
    <source>
        <strain evidence="2 3">NBRC 108245</strain>
    </source>
</reference>
<dbReference type="Pfam" id="PF02342">
    <property type="entry name" value="TerD"/>
    <property type="match status" value="1"/>
</dbReference>
<evidence type="ECO:0000259" key="1">
    <source>
        <dbReference type="Pfam" id="PF02342"/>
    </source>
</evidence>
<dbReference type="CDD" id="cd06974">
    <property type="entry name" value="TerD_like"/>
    <property type="match status" value="1"/>
</dbReference>
<gene>
    <name evidence="2" type="primary">terZ</name>
    <name evidence="2" type="ORF">NN4_13050</name>
</gene>
<dbReference type="EMBL" id="BJXA01000005">
    <property type="protein sequence ID" value="GEM36786.1"/>
    <property type="molecule type" value="Genomic_DNA"/>
</dbReference>
<dbReference type="Proteomes" id="UP000321424">
    <property type="component" value="Unassembled WGS sequence"/>
</dbReference>
<dbReference type="PANTHER" id="PTHR32097">
    <property type="entry name" value="CAMP-BINDING PROTEIN 1-RELATED"/>
    <property type="match status" value="1"/>
</dbReference>
<dbReference type="InterPro" id="IPR003325">
    <property type="entry name" value="TerD"/>
</dbReference>
<comment type="caution">
    <text evidence="2">The sequence shown here is derived from an EMBL/GenBank/DDBJ whole genome shotgun (WGS) entry which is preliminary data.</text>
</comment>
<feature type="domain" description="TerD" evidence="1">
    <location>
        <begin position="12"/>
        <end position="177"/>
    </location>
</feature>
<keyword evidence="3" id="KW-1185">Reference proteome</keyword>
<dbReference type="Gene3D" id="2.60.60.30">
    <property type="entry name" value="sav2460 like domains"/>
    <property type="match status" value="1"/>
</dbReference>
<proteinExistence type="predicted"/>
<accession>A0A511MAL3</accession>
<evidence type="ECO:0000313" key="3">
    <source>
        <dbReference type="Proteomes" id="UP000321424"/>
    </source>
</evidence>
<dbReference type="AlphaFoldDB" id="A0A511MAL3"/>